<evidence type="ECO:0000313" key="6">
    <source>
        <dbReference type="EMBL" id="MBZ1349406.1"/>
    </source>
</evidence>
<evidence type="ECO:0000256" key="3">
    <source>
        <dbReference type="ARBA" id="ARBA00023125"/>
    </source>
</evidence>
<keyword evidence="2" id="KW-0805">Transcription regulation</keyword>
<dbReference type="InterPro" id="IPR000847">
    <property type="entry name" value="LysR_HTH_N"/>
</dbReference>
<dbReference type="InterPro" id="IPR005119">
    <property type="entry name" value="LysR_subst-bd"/>
</dbReference>
<dbReference type="RefSeq" id="WP_259659807.1">
    <property type="nucleotide sequence ID" value="NZ_JAHXRI010000001.1"/>
</dbReference>
<organism evidence="6 7">
    <name type="scientific">Zwartia hollandica</name>
    <dbReference type="NCBI Taxonomy" id="324606"/>
    <lineage>
        <taxon>Bacteria</taxon>
        <taxon>Pseudomonadati</taxon>
        <taxon>Pseudomonadota</taxon>
        <taxon>Betaproteobacteria</taxon>
        <taxon>Burkholderiales</taxon>
        <taxon>Alcaligenaceae</taxon>
        <taxon>Zwartia</taxon>
    </lineage>
</organism>
<dbReference type="GO" id="GO:0010628">
    <property type="term" value="P:positive regulation of gene expression"/>
    <property type="evidence" value="ECO:0007669"/>
    <property type="project" value="TreeGrafter"/>
</dbReference>
<proteinExistence type="inferred from homology"/>
<comment type="caution">
    <text evidence="6">The sequence shown here is derived from an EMBL/GenBank/DDBJ whole genome shotgun (WGS) entry which is preliminary data.</text>
</comment>
<keyword evidence="3" id="KW-0238">DNA-binding</keyword>
<dbReference type="GO" id="GO:0003700">
    <property type="term" value="F:DNA-binding transcription factor activity"/>
    <property type="evidence" value="ECO:0007669"/>
    <property type="project" value="InterPro"/>
</dbReference>
<evidence type="ECO:0000313" key="7">
    <source>
        <dbReference type="Proteomes" id="UP000739565"/>
    </source>
</evidence>
<keyword evidence="7" id="KW-1185">Reference proteome</keyword>
<dbReference type="Gene3D" id="3.40.190.290">
    <property type="match status" value="1"/>
</dbReference>
<evidence type="ECO:0000256" key="2">
    <source>
        <dbReference type="ARBA" id="ARBA00023015"/>
    </source>
</evidence>
<dbReference type="InterPro" id="IPR036390">
    <property type="entry name" value="WH_DNA-bd_sf"/>
</dbReference>
<evidence type="ECO:0000259" key="5">
    <source>
        <dbReference type="PROSITE" id="PS50931"/>
    </source>
</evidence>
<dbReference type="PRINTS" id="PR00039">
    <property type="entry name" value="HTHLYSR"/>
</dbReference>
<feature type="non-terminal residue" evidence="6">
    <location>
        <position position="195"/>
    </location>
</feature>
<dbReference type="Proteomes" id="UP000739565">
    <property type="component" value="Unassembled WGS sequence"/>
</dbReference>
<sequence>MQLNLRQIEVFRAVMTSGSISGAAKLLFVSQPAISRLLSHTEQRLGFALFERIKGRLYPTPEARQLFKEVEAVYDGVRRVEELASELSEKRSGILHLVSSPSIGHMLIPMAIAQFHQTHPEVKVTFQPLTVVPLTQMLLDHRADLGAVILPSQHPNLLSEPIGQGNLVCIFPYNHPLASGSMLTIEDLLPYPLVS</sequence>
<dbReference type="SUPFAM" id="SSF46785">
    <property type="entry name" value="Winged helix' DNA-binding domain"/>
    <property type="match status" value="1"/>
</dbReference>
<comment type="similarity">
    <text evidence="1">Belongs to the LysR transcriptional regulatory family.</text>
</comment>
<feature type="domain" description="HTH lysR-type" evidence="5">
    <location>
        <begin position="3"/>
        <end position="60"/>
    </location>
</feature>
<reference evidence="6" key="1">
    <citation type="submission" date="2021-07" db="EMBL/GenBank/DDBJ databases">
        <title>New genus and species of the family Alcaligenaceae.</title>
        <authorList>
            <person name="Hahn M.W."/>
        </authorList>
    </citation>
    <scope>NUCLEOTIDE SEQUENCE</scope>
    <source>
        <strain evidence="6">LF4-65</strain>
    </source>
</reference>
<dbReference type="GO" id="GO:0043565">
    <property type="term" value="F:sequence-specific DNA binding"/>
    <property type="evidence" value="ECO:0007669"/>
    <property type="project" value="TreeGrafter"/>
</dbReference>
<dbReference type="InterPro" id="IPR036388">
    <property type="entry name" value="WH-like_DNA-bd_sf"/>
</dbReference>
<dbReference type="SUPFAM" id="SSF53850">
    <property type="entry name" value="Periplasmic binding protein-like II"/>
    <property type="match status" value="1"/>
</dbReference>
<protein>
    <submittedName>
        <fullName evidence="6">LysR family transcriptional regulator</fullName>
    </submittedName>
</protein>
<dbReference type="PANTHER" id="PTHR30427:SF1">
    <property type="entry name" value="TRANSCRIPTIONAL ACTIVATOR PROTEIN LYSR"/>
    <property type="match status" value="1"/>
</dbReference>
<dbReference type="AlphaFoldDB" id="A0A953N5P3"/>
<dbReference type="Pfam" id="PF00126">
    <property type="entry name" value="HTH_1"/>
    <property type="match status" value="1"/>
</dbReference>
<dbReference type="PANTHER" id="PTHR30427">
    <property type="entry name" value="TRANSCRIPTIONAL ACTIVATOR PROTEIN LYSR"/>
    <property type="match status" value="1"/>
</dbReference>
<dbReference type="GO" id="GO:0009089">
    <property type="term" value="P:lysine biosynthetic process via diaminopimelate"/>
    <property type="evidence" value="ECO:0007669"/>
    <property type="project" value="TreeGrafter"/>
</dbReference>
<dbReference type="EMBL" id="JAHXRI010000001">
    <property type="protein sequence ID" value="MBZ1349406.1"/>
    <property type="molecule type" value="Genomic_DNA"/>
</dbReference>
<gene>
    <name evidence="6" type="ORF">KZZ10_01995</name>
</gene>
<name>A0A953N5P3_9BURK</name>
<evidence type="ECO:0000256" key="1">
    <source>
        <dbReference type="ARBA" id="ARBA00009437"/>
    </source>
</evidence>
<dbReference type="Gene3D" id="1.10.10.10">
    <property type="entry name" value="Winged helix-like DNA-binding domain superfamily/Winged helix DNA-binding domain"/>
    <property type="match status" value="1"/>
</dbReference>
<dbReference type="PROSITE" id="PS50931">
    <property type="entry name" value="HTH_LYSR"/>
    <property type="match status" value="1"/>
</dbReference>
<accession>A0A953N5P3</accession>
<keyword evidence="4" id="KW-0804">Transcription</keyword>
<dbReference type="Pfam" id="PF03466">
    <property type="entry name" value="LysR_substrate"/>
    <property type="match status" value="1"/>
</dbReference>
<evidence type="ECO:0000256" key="4">
    <source>
        <dbReference type="ARBA" id="ARBA00023163"/>
    </source>
</evidence>